<evidence type="ECO:0000313" key="3">
    <source>
        <dbReference type="Proteomes" id="UP001596405"/>
    </source>
</evidence>
<feature type="transmembrane region" description="Helical" evidence="1">
    <location>
        <begin position="43"/>
        <end position="61"/>
    </location>
</feature>
<reference evidence="3" key="1">
    <citation type="journal article" date="2019" name="Int. J. Syst. Evol. Microbiol.">
        <title>The Global Catalogue of Microorganisms (GCM) 10K type strain sequencing project: providing services to taxonomists for standard genome sequencing and annotation.</title>
        <authorList>
            <consortium name="The Broad Institute Genomics Platform"/>
            <consortium name="The Broad Institute Genome Sequencing Center for Infectious Disease"/>
            <person name="Wu L."/>
            <person name="Ma J."/>
        </authorList>
    </citation>
    <scope>NUCLEOTIDE SEQUENCE [LARGE SCALE GENOMIC DNA]</scope>
    <source>
        <strain evidence="3">CGMCC 4.7393</strain>
    </source>
</reference>
<evidence type="ECO:0000256" key="1">
    <source>
        <dbReference type="SAM" id="Phobius"/>
    </source>
</evidence>
<sequence length="165" mass="19767">MHKRLVSNSRIYRFFIIPWVVMLCYINLPLLFNLNKPKDNGSLILQLAVSLVFAIIGYFFFRFFDREKIIAYDSEYLYIKSKNMDEKIPLINILSMKMKPFHLNKMYRWKLVYKEGNGLEKSVSFFPRAFYVNFQEFRELILKKNATADVQKLFYGPFQVDKATN</sequence>
<protein>
    <recommendedName>
        <fullName evidence="4">PH domain-containing protein</fullName>
    </recommendedName>
</protein>
<keyword evidence="1" id="KW-1133">Transmembrane helix</keyword>
<evidence type="ECO:0000313" key="2">
    <source>
        <dbReference type="EMBL" id="MFC6998216.1"/>
    </source>
</evidence>
<accession>A0ABW2DP97</accession>
<gene>
    <name evidence="2" type="ORF">ACFQHR_11305</name>
</gene>
<keyword evidence="1" id="KW-0472">Membrane</keyword>
<feature type="transmembrane region" description="Helical" evidence="1">
    <location>
        <begin position="12"/>
        <end position="31"/>
    </location>
</feature>
<dbReference type="EMBL" id="JBHSYQ010000004">
    <property type="protein sequence ID" value="MFC6998216.1"/>
    <property type="molecule type" value="Genomic_DNA"/>
</dbReference>
<evidence type="ECO:0008006" key="4">
    <source>
        <dbReference type="Google" id="ProtNLM"/>
    </source>
</evidence>
<name>A0ABW2DP97_9BACT</name>
<comment type="caution">
    <text evidence="2">The sequence shown here is derived from an EMBL/GenBank/DDBJ whole genome shotgun (WGS) entry which is preliminary data.</text>
</comment>
<dbReference type="RefSeq" id="WP_153042174.1">
    <property type="nucleotide sequence ID" value="NZ_JBHSYQ010000004.1"/>
</dbReference>
<keyword evidence="1" id="KW-0812">Transmembrane</keyword>
<organism evidence="2 3">
    <name type="scientific">Rufibacter roseus</name>
    <dbReference type="NCBI Taxonomy" id="1567108"/>
    <lineage>
        <taxon>Bacteria</taxon>
        <taxon>Pseudomonadati</taxon>
        <taxon>Bacteroidota</taxon>
        <taxon>Cytophagia</taxon>
        <taxon>Cytophagales</taxon>
        <taxon>Hymenobacteraceae</taxon>
        <taxon>Rufibacter</taxon>
    </lineage>
</organism>
<proteinExistence type="predicted"/>
<keyword evidence="3" id="KW-1185">Reference proteome</keyword>
<dbReference type="Proteomes" id="UP001596405">
    <property type="component" value="Unassembled WGS sequence"/>
</dbReference>